<dbReference type="GO" id="GO:0005634">
    <property type="term" value="C:nucleus"/>
    <property type="evidence" value="ECO:0007669"/>
    <property type="project" value="UniProtKB-SubCell"/>
</dbReference>
<evidence type="ECO:0000256" key="2">
    <source>
        <dbReference type="ARBA" id="ARBA00008729"/>
    </source>
</evidence>
<comment type="subcellular location">
    <subcellularLocation>
        <location evidence="1">Nucleus</location>
    </subcellularLocation>
</comment>
<keyword evidence="8" id="KW-1185">Reference proteome</keyword>
<dbReference type="AlphaFoldDB" id="Q6CLR0"/>
<feature type="coiled-coil region" evidence="6">
    <location>
        <begin position="158"/>
        <end position="203"/>
    </location>
</feature>
<sequence length="218" mass="26144">MSNVMNFEGDSETTLVQENDSFSDILPKLSCRNPEERSTGSVLLLKEIRRLENDLDRQIRDLTKKEFALKRAVKIMQTYDNELKTIELINKWRSICQCGMSYMLNTILVKIDRMGGYQEYKRKEIEARKRQVEYQYDDGIQQQMEEILESPDFFHLPIEEKEEIRERMDEKVREAEEMKQNELQKFENELRKEDNDEMTLQELAAKLKVDYDMVYTNQ</sequence>
<dbReference type="InterPro" id="IPR018468">
    <property type="entry name" value="SFR1/Mei5"/>
</dbReference>
<comment type="similarity">
    <text evidence="2">Belongs to the SFR1/MEI5 family.</text>
</comment>
<dbReference type="PaxDb" id="284590-Q6CLR0"/>
<dbReference type="InParanoid" id="Q6CLR0"/>
<evidence type="ECO:0000256" key="4">
    <source>
        <dbReference type="ARBA" id="ARBA00023204"/>
    </source>
</evidence>
<keyword evidence="3" id="KW-0227">DNA damage</keyword>
<evidence type="ECO:0000256" key="6">
    <source>
        <dbReference type="SAM" id="Coils"/>
    </source>
</evidence>
<dbReference type="Proteomes" id="UP000000598">
    <property type="component" value="Chromosome F"/>
</dbReference>
<dbReference type="Pfam" id="PF10376">
    <property type="entry name" value="Mei5"/>
    <property type="match status" value="1"/>
</dbReference>
<dbReference type="Gene3D" id="6.10.140.1020">
    <property type="match status" value="1"/>
</dbReference>
<evidence type="ECO:0000256" key="1">
    <source>
        <dbReference type="ARBA" id="ARBA00004123"/>
    </source>
</evidence>
<evidence type="ECO:0000313" key="8">
    <source>
        <dbReference type="Proteomes" id="UP000000598"/>
    </source>
</evidence>
<organism evidence="7 8">
    <name type="scientific">Kluyveromyces lactis (strain ATCC 8585 / CBS 2359 / DSM 70799 / NBRC 1267 / NRRL Y-1140 / WM37)</name>
    <name type="common">Yeast</name>
    <name type="synonym">Candida sphaerica</name>
    <dbReference type="NCBI Taxonomy" id="284590"/>
    <lineage>
        <taxon>Eukaryota</taxon>
        <taxon>Fungi</taxon>
        <taxon>Dikarya</taxon>
        <taxon>Ascomycota</taxon>
        <taxon>Saccharomycotina</taxon>
        <taxon>Saccharomycetes</taxon>
        <taxon>Saccharomycetales</taxon>
        <taxon>Saccharomycetaceae</taxon>
        <taxon>Kluyveromyces</taxon>
    </lineage>
</organism>
<evidence type="ECO:0000256" key="5">
    <source>
        <dbReference type="ARBA" id="ARBA00023242"/>
    </source>
</evidence>
<reference evidence="7 8" key="1">
    <citation type="journal article" date="2004" name="Nature">
        <title>Genome evolution in yeasts.</title>
        <authorList>
            <consortium name="Genolevures"/>
            <person name="Dujon B."/>
            <person name="Sherman D."/>
            <person name="Fischer G."/>
            <person name="Durrens P."/>
            <person name="Casaregola S."/>
            <person name="Lafontaine I."/>
            <person name="de Montigny J."/>
            <person name="Marck C."/>
            <person name="Neuveglise C."/>
            <person name="Talla E."/>
            <person name="Goffard N."/>
            <person name="Frangeul L."/>
            <person name="Aigle M."/>
            <person name="Anthouard V."/>
            <person name="Babour A."/>
            <person name="Barbe V."/>
            <person name="Barnay S."/>
            <person name="Blanchin S."/>
            <person name="Beckerich J.M."/>
            <person name="Beyne E."/>
            <person name="Bleykasten C."/>
            <person name="Boisrame A."/>
            <person name="Boyer J."/>
            <person name="Cattolico L."/>
            <person name="Confanioleri F."/>
            <person name="de Daruvar A."/>
            <person name="Despons L."/>
            <person name="Fabre E."/>
            <person name="Fairhead C."/>
            <person name="Ferry-Dumazet H."/>
            <person name="Groppi A."/>
            <person name="Hantraye F."/>
            <person name="Hennequin C."/>
            <person name="Jauniaux N."/>
            <person name="Joyet P."/>
            <person name="Kachouri R."/>
            <person name="Kerrest A."/>
            <person name="Koszul R."/>
            <person name="Lemaire M."/>
            <person name="Lesur I."/>
            <person name="Ma L."/>
            <person name="Muller H."/>
            <person name="Nicaud J.M."/>
            <person name="Nikolski M."/>
            <person name="Oztas S."/>
            <person name="Ozier-Kalogeropoulos O."/>
            <person name="Pellenz S."/>
            <person name="Potier S."/>
            <person name="Richard G.F."/>
            <person name="Straub M.L."/>
            <person name="Suleau A."/>
            <person name="Swennene D."/>
            <person name="Tekaia F."/>
            <person name="Wesolowski-Louvel M."/>
            <person name="Westhof E."/>
            <person name="Wirth B."/>
            <person name="Zeniou-Meyer M."/>
            <person name="Zivanovic I."/>
            <person name="Bolotin-Fukuhara M."/>
            <person name="Thierry A."/>
            <person name="Bouchier C."/>
            <person name="Caudron B."/>
            <person name="Scarpelli C."/>
            <person name="Gaillardin C."/>
            <person name="Weissenbach J."/>
            <person name="Wincker P."/>
            <person name="Souciet J.L."/>
        </authorList>
    </citation>
    <scope>NUCLEOTIDE SEQUENCE [LARGE SCALE GENOMIC DNA]</scope>
    <source>
        <strain evidence="8">ATCC 8585 / CBS 2359 / DSM 70799 / NBRC 1267 / NRRL Y-1140 / WM37</strain>
    </source>
</reference>
<dbReference type="FunCoup" id="Q6CLR0">
    <property type="interactions" value="22"/>
</dbReference>
<dbReference type="EMBL" id="CR382126">
    <property type="protein sequence ID" value="CAG97836.1"/>
    <property type="molecule type" value="Genomic_DNA"/>
</dbReference>
<keyword evidence="6" id="KW-0175">Coiled coil</keyword>
<dbReference type="GO" id="GO:0006281">
    <property type="term" value="P:DNA repair"/>
    <property type="evidence" value="ECO:0007669"/>
    <property type="project" value="UniProtKB-KW"/>
</dbReference>
<gene>
    <name evidence="7" type="ORF">KLLA0_F01100g</name>
</gene>
<keyword evidence="4" id="KW-0234">DNA repair</keyword>
<proteinExistence type="inferred from homology"/>
<name>Q6CLR0_KLULA</name>
<protein>
    <submittedName>
        <fullName evidence="7">KLLA0F01100p</fullName>
    </submittedName>
</protein>
<dbReference type="HOGENOM" id="CLU_084833_0_0_1"/>
<dbReference type="KEGG" id="kla:KLLA0_F01100g"/>
<accession>Q6CLR0</accession>
<dbReference type="STRING" id="284590.Q6CLR0"/>
<evidence type="ECO:0000256" key="3">
    <source>
        <dbReference type="ARBA" id="ARBA00022763"/>
    </source>
</evidence>
<keyword evidence="5" id="KW-0539">Nucleus</keyword>
<dbReference type="eggNOG" id="ENOG502S2TF">
    <property type="taxonomic scope" value="Eukaryota"/>
</dbReference>
<evidence type="ECO:0000313" key="7">
    <source>
        <dbReference type="EMBL" id="CAG97836.1"/>
    </source>
</evidence>
<dbReference type="OMA" id="AQMASNY"/>